<comment type="caution">
    <text evidence="6">The sequence shown here is derived from an EMBL/GenBank/DDBJ whole genome shotgun (WGS) entry which is preliminary data.</text>
</comment>
<dbReference type="NCBIfam" id="NF002999">
    <property type="entry name" value="PRK03767.1"/>
    <property type="match status" value="1"/>
</dbReference>
<dbReference type="PROSITE" id="PS50902">
    <property type="entry name" value="FLAVODOXIN_LIKE"/>
    <property type="match status" value="1"/>
</dbReference>
<proteinExistence type="inferred from homology"/>
<dbReference type="EC" id="1.6.5.2" evidence="6"/>
<evidence type="ECO:0000256" key="1">
    <source>
        <dbReference type="ARBA" id="ARBA00001917"/>
    </source>
</evidence>
<dbReference type="InterPro" id="IPR001226">
    <property type="entry name" value="Flavodoxin_CS"/>
</dbReference>
<keyword evidence="7" id="KW-1185">Reference proteome</keyword>
<dbReference type="InterPro" id="IPR010089">
    <property type="entry name" value="Flavoprotein_WrbA-like"/>
</dbReference>
<keyword evidence="4" id="KW-0288">FMN</keyword>
<keyword evidence="6" id="KW-0560">Oxidoreductase</keyword>
<evidence type="ECO:0000256" key="3">
    <source>
        <dbReference type="ARBA" id="ARBA00022630"/>
    </source>
</evidence>
<dbReference type="Gene3D" id="3.40.50.360">
    <property type="match status" value="1"/>
</dbReference>
<dbReference type="GO" id="GO:0003955">
    <property type="term" value="F:NAD(P)H dehydrogenase (quinone) activity"/>
    <property type="evidence" value="ECO:0007669"/>
    <property type="project" value="UniProtKB-EC"/>
</dbReference>
<dbReference type="EMBL" id="JACSQG010000009">
    <property type="protein sequence ID" value="MBD7978444.1"/>
    <property type="molecule type" value="Genomic_DNA"/>
</dbReference>
<evidence type="ECO:0000313" key="7">
    <source>
        <dbReference type="Proteomes" id="UP000611945"/>
    </source>
</evidence>
<protein>
    <submittedName>
        <fullName evidence="6">NAD(P)H:quinone oxidoreductase</fullName>
        <ecNumber evidence="6">1.6.5.2</ecNumber>
    </submittedName>
</protein>
<dbReference type="InterPro" id="IPR029039">
    <property type="entry name" value="Flavoprotein-like_sf"/>
</dbReference>
<evidence type="ECO:0000313" key="6">
    <source>
        <dbReference type="EMBL" id="MBD7978444.1"/>
    </source>
</evidence>
<dbReference type="PROSITE" id="PS00201">
    <property type="entry name" value="FLAVODOXIN"/>
    <property type="match status" value="1"/>
</dbReference>
<name>A0ABR8TRN5_9PSED</name>
<dbReference type="RefSeq" id="WP_251837231.1">
    <property type="nucleotide sequence ID" value="NZ_JACSQG010000009.1"/>
</dbReference>
<evidence type="ECO:0000259" key="5">
    <source>
        <dbReference type="PROSITE" id="PS50902"/>
    </source>
</evidence>
<reference evidence="6 7" key="1">
    <citation type="submission" date="2020-08" db="EMBL/GenBank/DDBJ databases">
        <title>A Genomic Blueprint of the Chicken Gut Microbiome.</title>
        <authorList>
            <person name="Gilroy R."/>
            <person name="Ravi A."/>
            <person name="Getino M."/>
            <person name="Pursley I."/>
            <person name="Horton D.L."/>
            <person name="Alikhan N.-F."/>
            <person name="Baker D."/>
            <person name="Gharbi K."/>
            <person name="Hall N."/>
            <person name="Watson M."/>
            <person name="Adriaenssens E.M."/>
            <person name="Foster-Nyarko E."/>
            <person name="Jarju S."/>
            <person name="Secka A."/>
            <person name="Antonio M."/>
            <person name="Oren A."/>
            <person name="Chaudhuri R."/>
            <person name="La Ragione R.M."/>
            <person name="Hildebrand F."/>
            <person name="Pallen M.J."/>
        </authorList>
    </citation>
    <scope>NUCLEOTIDE SEQUENCE [LARGE SCALE GENOMIC DNA]</scope>
    <source>
        <strain evidence="6 7">Sa2CUA2</strain>
    </source>
</reference>
<comment type="cofactor">
    <cofactor evidence="1">
        <name>FMN</name>
        <dbReference type="ChEBI" id="CHEBI:58210"/>
    </cofactor>
</comment>
<dbReference type="Pfam" id="PF03358">
    <property type="entry name" value="FMN_red"/>
    <property type="match status" value="1"/>
</dbReference>
<dbReference type="InterPro" id="IPR008254">
    <property type="entry name" value="Flavodoxin/NO_synth"/>
</dbReference>
<evidence type="ECO:0000256" key="4">
    <source>
        <dbReference type="ARBA" id="ARBA00022643"/>
    </source>
</evidence>
<organism evidence="6 7">
    <name type="scientific">Serpens gallinarum</name>
    <dbReference type="NCBI Taxonomy" id="2763075"/>
    <lineage>
        <taxon>Bacteria</taxon>
        <taxon>Pseudomonadati</taxon>
        <taxon>Pseudomonadota</taxon>
        <taxon>Gammaproteobacteria</taxon>
        <taxon>Pseudomonadales</taxon>
        <taxon>Pseudomonadaceae</taxon>
        <taxon>Pseudomonas</taxon>
    </lineage>
</organism>
<sequence>MSTPYILVLYYSRHGATANMARHIARGVEQAGLEARLRTVPAVSTECEAIAPSIPEEGALYATLDDLKNCAGLALGSPTRFGNMAAPLKYFLDGTNSLWLTGGLVGKPAGVFTSTASLHGGQETTLLSMMMPLLHHGMLICGLPYSESALIDTRGGGTPYGPSHHAGADAKRALDEHEIALCRALGQRLANTARSLENSRG</sequence>
<dbReference type="Proteomes" id="UP000611945">
    <property type="component" value="Unassembled WGS sequence"/>
</dbReference>
<keyword evidence="3" id="KW-0285">Flavoprotein</keyword>
<dbReference type="PANTHER" id="PTHR30546:SF23">
    <property type="entry name" value="FLAVOPROTEIN-LIKE PROTEIN YCP4-RELATED"/>
    <property type="match status" value="1"/>
</dbReference>
<dbReference type="NCBIfam" id="TIGR01755">
    <property type="entry name" value="flav_wrbA"/>
    <property type="match status" value="1"/>
</dbReference>
<accession>A0ABR8TRN5</accession>
<evidence type="ECO:0000256" key="2">
    <source>
        <dbReference type="ARBA" id="ARBA00006961"/>
    </source>
</evidence>
<feature type="domain" description="Flavodoxin-like" evidence="5">
    <location>
        <begin position="6"/>
        <end position="190"/>
    </location>
</feature>
<dbReference type="SUPFAM" id="SSF52218">
    <property type="entry name" value="Flavoproteins"/>
    <property type="match status" value="1"/>
</dbReference>
<gene>
    <name evidence="6" type="primary">wrbA</name>
    <name evidence="6" type="ORF">H9642_14765</name>
</gene>
<dbReference type="InterPro" id="IPR005025">
    <property type="entry name" value="FMN_Rdtase-like_dom"/>
</dbReference>
<dbReference type="PANTHER" id="PTHR30546">
    <property type="entry name" value="FLAVODOXIN-RELATED PROTEIN WRBA-RELATED"/>
    <property type="match status" value="1"/>
</dbReference>
<comment type="similarity">
    <text evidence="2">Belongs to the WrbA family.</text>
</comment>